<evidence type="ECO:0000313" key="1">
    <source>
        <dbReference type="EMBL" id="KAK4541989.1"/>
    </source>
</evidence>
<protein>
    <submittedName>
        <fullName evidence="1">Uncharacterized protein</fullName>
    </submittedName>
</protein>
<proteinExistence type="predicted"/>
<organism evidence="1 2">
    <name type="scientific">Oleoguttula mirabilis</name>
    <dbReference type="NCBI Taxonomy" id="1507867"/>
    <lineage>
        <taxon>Eukaryota</taxon>
        <taxon>Fungi</taxon>
        <taxon>Dikarya</taxon>
        <taxon>Ascomycota</taxon>
        <taxon>Pezizomycotina</taxon>
        <taxon>Dothideomycetes</taxon>
        <taxon>Dothideomycetidae</taxon>
        <taxon>Mycosphaerellales</taxon>
        <taxon>Teratosphaeriaceae</taxon>
        <taxon>Oleoguttula</taxon>
    </lineage>
</organism>
<name>A0AAV9JAF0_9PEZI</name>
<sequence length="186" mass="19888">MPANASRVGFAQGIIIAPYTAPQAAGNLHNDNFCCKISAASMPRSLFDALPWTPSDVSAALGLPVKVAVWPSPDNRVPNNAVLGLFMHVDPAHDKFGKVRYRSMDGAVVVARIDGKELGQKEVEGLLMYLGTLWHAIKELPKAEDEGLADRIGKAKGLAARMLTPEAFGGFFERYLGEQVEAGIGG</sequence>
<dbReference type="AlphaFoldDB" id="A0AAV9JAF0"/>
<dbReference type="Proteomes" id="UP001324427">
    <property type="component" value="Unassembled WGS sequence"/>
</dbReference>
<keyword evidence="2" id="KW-1185">Reference proteome</keyword>
<accession>A0AAV9JAF0</accession>
<comment type="caution">
    <text evidence="1">The sequence shown here is derived from an EMBL/GenBank/DDBJ whole genome shotgun (WGS) entry which is preliminary data.</text>
</comment>
<evidence type="ECO:0000313" key="2">
    <source>
        <dbReference type="Proteomes" id="UP001324427"/>
    </source>
</evidence>
<dbReference type="EMBL" id="JAVFHQ010000046">
    <property type="protein sequence ID" value="KAK4541989.1"/>
    <property type="molecule type" value="Genomic_DNA"/>
</dbReference>
<gene>
    <name evidence="1" type="ORF">LTR36_007189</name>
</gene>
<reference evidence="1 2" key="1">
    <citation type="submission" date="2021-11" db="EMBL/GenBank/DDBJ databases">
        <title>Black yeast isolated from Biological Soil Crust.</title>
        <authorList>
            <person name="Kurbessoian T."/>
        </authorList>
    </citation>
    <scope>NUCLEOTIDE SEQUENCE [LARGE SCALE GENOMIC DNA]</scope>
    <source>
        <strain evidence="1 2">CCFEE 5522</strain>
    </source>
</reference>